<keyword evidence="2" id="KW-1185">Reference proteome</keyword>
<name>A0ABT7F2M8_9RHOB</name>
<organism evidence="1 2">
    <name type="scientific">Pseudodonghicola flavimaris</name>
    <dbReference type="NCBI Taxonomy" id="3050036"/>
    <lineage>
        <taxon>Bacteria</taxon>
        <taxon>Pseudomonadati</taxon>
        <taxon>Pseudomonadota</taxon>
        <taxon>Alphaproteobacteria</taxon>
        <taxon>Rhodobacterales</taxon>
        <taxon>Paracoccaceae</taxon>
        <taxon>Pseudodonghicola</taxon>
    </lineage>
</organism>
<proteinExistence type="predicted"/>
<accession>A0ABT7F2M8</accession>
<dbReference type="Proteomes" id="UP001243757">
    <property type="component" value="Unassembled WGS sequence"/>
</dbReference>
<evidence type="ECO:0000313" key="1">
    <source>
        <dbReference type="EMBL" id="MDK3018866.1"/>
    </source>
</evidence>
<comment type="caution">
    <text evidence="1">The sequence shown here is derived from an EMBL/GenBank/DDBJ whole genome shotgun (WGS) entry which is preliminary data.</text>
</comment>
<dbReference type="EMBL" id="JASNJD010000010">
    <property type="protein sequence ID" value="MDK3018866.1"/>
    <property type="molecule type" value="Genomic_DNA"/>
</dbReference>
<dbReference type="RefSeq" id="WP_284481672.1">
    <property type="nucleotide sequence ID" value="NZ_JASNJD010000010.1"/>
</dbReference>
<sequence length="50" mass="5586">MLRNRYHHLSWLEGIALFEARLTDRTFSRHAHAGVAIGAIAEGGRLFLPG</sequence>
<protein>
    <submittedName>
        <fullName evidence="1">Uncharacterized protein</fullName>
    </submittedName>
</protein>
<gene>
    <name evidence="1" type="ORF">QO033_14370</name>
</gene>
<reference evidence="1 2" key="1">
    <citation type="submission" date="2023-05" db="EMBL/GenBank/DDBJ databases">
        <title>Pseudodonghicola sp. nov.</title>
        <authorList>
            <person name="Huang J."/>
        </authorList>
    </citation>
    <scope>NUCLEOTIDE SEQUENCE [LARGE SCALE GENOMIC DNA]</scope>
    <source>
        <strain evidence="1 2">IC7</strain>
    </source>
</reference>
<evidence type="ECO:0000313" key="2">
    <source>
        <dbReference type="Proteomes" id="UP001243757"/>
    </source>
</evidence>